<keyword evidence="3" id="KW-1185">Reference proteome</keyword>
<dbReference type="EMBL" id="LQQO01000001">
    <property type="protein sequence ID" value="KZE18691.1"/>
    <property type="molecule type" value="Genomic_DNA"/>
</dbReference>
<evidence type="ECO:0000313" key="3">
    <source>
        <dbReference type="Proteomes" id="UP000076609"/>
    </source>
</evidence>
<protein>
    <submittedName>
        <fullName evidence="2">Damage-inducible protein CinA</fullName>
    </submittedName>
</protein>
<feature type="domain" description="CinA C-terminal" evidence="1">
    <location>
        <begin position="15"/>
        <end position="166"/>
    </location>
</feature>
<sequence length="176" mass="17861">MTETLAPALPDAVEQAAADLLESACAADVTLATAESCTGGMLAALLTDVEGSSHAFDRGFVVYSEAAKCELLGVDRAMLDDCGAVSRDVAEAMARGALRGSDADIALTVTGFAGEGAPGDEAGLVHFACARRDGPVATAECHYGNIGRGAVRIAALGEALRMMRTAIDQSASPDDI</sequence>
<dbReference type="Pfam" id="PF02464">
    <property type="entry name" value="CinA"/>
    <property type="match status" value="1"/>
</dbReference>
<dbReference type="RefSeq" id="WP_066687232.1">
    <property type="nucleotide sequence ID" value="NZ_CP117025.1"/>
</dbReference>
<dbReference type="SUPFAM" id="SSF142433">
    <property type="entry name" value="CinA-like"/>
    <property type="match status" value="1"/>
</dbReference>
<gene>
    <name evidence="2" type="ORF">AVT10_01195</name>
</gene>
<dbReference type="Gene3D" id="3.90.950.20">
    <property type="entry name" value="CinA-like"/>
    <property type="match status" value="1"/>
</dbReference>
<comment type="caution">
    <text evidence="2">The sequence shown here is derived from an EMBL/GenBank/DDBJ whole genome shotgun (WGS) entry which is preliminary data.</text>
</comment>
<reference evidence="3" key="1">
    <citation type="submission" date="2016-01" db="EMBL/GenBank/DDBJ databases">
        <title>Draft genome of Chromobacterium sp. F49.</title>
        <authorList>
            <person name="Hong K.W."/>
        </authorList>
    </citation>
    <scope>NUCLEOTIDE SEQUENCE [LARGE SCALE GENOMIC DNA]</scope>
    <source>
        <strain evidence="3">CN3</strain>
    </source>
</reference>
<name>A0ABR5YG80_9SPHN</name>
<dbReference type="Proteomes" id="UP000076609">
    <property type="component" value="Unassembled WGS sequence"/>
</dbReference>
<dbReference type="NCBIfam" id="TIGR00199">
    <property type="entry name" value="PncC_domain"/>
    <property type="match status" value="1"/>
</dbReference>
<proteinExistence type="predicted"/>
<evidence type="ECO:0000259" key="1">
    <source>
        <dbReference type="Pfam" id="PF02464"/>
    </source>
</evidence>
<accession>A0ABR5YG80</accession>
<evidence type="ECO:0000313" key="2">
    <source>
        <dbReference type="EMBL" id="KZE18691.1"/>
    </source>
</evidence>
<dbReference type="InterPro" id="IPR036653">
    <property type="entry name" value="CinA-like_C"/>
</dbReference>
<organism evidence="2 3">
    <name type="scientific">Sphingomonas hankookensis</name>
    <dbReference type="NCBI Taxonomy" id="563996"/>
    <lineage>
        <taxon>Bacteria</taxon>
        <taxon>Pseudomonadati</taxon>
        <taxon>Pseudomonadota</taxon>
        <taxon>Alphaproteobacteria</taxon>
        <taxon>Sphingomonadales</taxon>
        <taxon>Sphingomonadaceae</taxon>
        <taxon>Sphingomonas</taxon>
    </lineage>
</organism>
<dbReference type="InterPro" id="IPR008136">
    <property type="entry name" value="CinA_C"/>
</dbReference>